<sequence length="91" mass="9888">MAGFFISMVSVVRDLPPRGDLDVPLHREQSEVGSPTAGTHYIQNSYKDAGTDNIVTVVLADYRGFDTFGETVVVFAAGIACLLILRGRRES</sequence>
<dbReference type="PANTHER" id="PTHR43373">
    <property type="entry name" value="NA(+)/H(+) ANTIPORTER SUBUNIT"/>
    <property type="match status" value="1"/>
</dbReference>
<dbReference type="Proteomes" id="UP000622317">
    <property type="component" value="Unassembled WGS sequence"/>
</dbReference>
<dbReference type="AlphaFoldDB" id="A0A927FBA0"/>
<dbReference type="EMBL" id="JACYFG010000036">
    <property type="protein sequence ID" value="MBD5780621.1"/>
    <property type="molecule type" value="Genomic_DNA"/>
</dbReference>
<feature type="transmembrane region" description="Helical" evidence="1">
    <location>
        <begin position="67"/>
        <end position="85"/>
    </location>
</feature>
<keyword evidence="1" id="KW-0472">Membrane</keyword>
<dbReference type="Pfam" id="PF20501">
    <property type="entry name" value="MbhE"/>
    <property type="match status" value="1"/>
</dbReference>
<name>A0A927FBA0_9BACT</name>
<organism evidence="3 4">
    <name type="scientific">Pelagicoccus enzymogenes</name>
    <dbReference type="NCBI Taxonomy" id="2773457"/>
    <lineage>
        <taxon>Bacteria</taxon>
        <taxon>Pseudomonadati</taxon>
        <taxon>Verrucomicrobiota</taxon>
        <taxon>Opitutia</taxon>
        <taxon>Puniceicoccales</taxon>
        <taxon>Pelagicoccaceae</taxon>
        <taxon>Pelagicoccus</taxon>
    </lineage>
</organism>
<proteinExistence type="predicted"/>
<keyword evidence="1" id="KW-1133">Transmembrane helix</keyword>
<evidence type="ECO:0000313" key="4">
    <source>
        <dbReference type="Proteomes" id="UP000622317"/>
    </source>
</evidence>
<reference evidence="3" key="1">
    <citation type="submission" date="2020-09" db="EMBL/GenBank/DDBJ databases">
        <title>Pelagicoccus enzymogenes sp. nov. with an EPS production, isolated from marine sediment.</title>
        <authorList>
            <person name="Feng X."/>
        </authorList>
    </citation>
    <scope>NUCLEOTIDE SEQUENCE</scope>
    <source>
        <strain evidence="3">NFK12</strain>
    </source>
</reference>
<feature type="domain" description="MrpA C-terminal/MbhE" evidence="2">
    <location>
        <begin position="37"/>
        <end position="89"/>
    </location>
</feature>
<protein>
    <recommendedName>
        <fullName evidence="2">MrpA C-terminal/MbhE domain-containing protein</fullName>
    </recommendedName>
</protein>
<comment type="caution">
    <text evidence="3">The sequence shown here is derived from an EMBL/GenBank/DDBJ whole genome shotgun (WGS) entry which is preliminary data.</text>
</comment>
<dbReference type="InterPro" id="IPR046806">
    <property type="entry name" value="MrpA_C/MbhE"/>
</dbReference>
<dbReference type="RefSeq" id="WP_191617717.1">
    <property type="nucleotide sequence ID" value="NZ_JACYFG010000036.1"/>
</dbReference>
<accession>A0A927FBA0</accession>
<gene>
    <name evidence="3" type="ORF">IEN85_14055</name>
</gene>
<keyword evidence="4" id="KW-1185">Reference proteome</keyword>
<evidence type="ECO:0000313" key="3">
    <source>
        <dbReference type="EMBL" id="MBD5780621.1"/>
    </source>
</evidence>
<dbReference type="InterPro" id="IPR050616">
    <property type="entry name" value="CPA3_Na-H_Antiporter_A"/>
</dbReference>
<evidence type="ECO:0000256" key="1">
    <source>
        <dbReference type="SAM" id="Phobius"/>
    </source>
</evidence>
<keyword evidence="1" id="KW-0812">Transmembrane</keyword>
<evidence type="ECO:0000259" key="2">
    <source>
        <dbReference type="Pfam" id="PF20501"/>
    </source>
</evidence>
<dbReference type="PANTHER" id="PTHR43373:SF1">
    <property type="entry name" value="NA(+)_H(+) ANTIPORTER SUBUNIT A"/>
    <property type="match status" value="1"/>
</dbReference>